<dbReference type="PANTHER" id="PTHR40459">
    <property type="entry name" value="CONSERVED HYPOTHETICAL ALANINE AND LEUCINE RICH PROTEIN"/>
    <property type="match status" value="1"/>
</dbReference>
<evidence type="ECO:0000313" key="3">
    <source>
        <dbReference type="EMBL" id="GIJ07382.1"/>
    </source>
</evidence>
<dbReference type="Gene3D" id="3.40.50.720">
    <property type="entry name" value="NAD(P)-binding Rossmann-like Domain"/>
    <property type="match status" value="1"/>
</dbReference>
<dbReference type="RefSeq" id="WP_203999284.1">
    <property type="nucleotide sequence ID" value="NZ_BOOZ01000003.1"/>
</dbReference>
<dbReference type="Gene3D" id="1.10.1040.20">
    <property type="entry name" value="ProC-like, C-terminal domain"/>
    <property type="match status" value="1"/>
</dbReference>
<dbReference type="InterPro" id="IPR008927">
    <property type="entry name" value="6-PGluconate_DH-like_C_sf"/>
</dbReference>
<dbReference type="SUPFAM" id="SSF51735">
    <property type="entry name" value="NAD(P)-binding Rossmann-fold domains"/>
    <property type="match status" value="1"/>
</dbReference>
<feature type="domain" description="Putative oxidoreductase/dehydrogenase Rossmann-like" evidence="1">
    <location>
        <begin position="26"/>
        <end position="146"/>
    </location>
</feature>
<protein>
    <recommendedName>
        <fullName evidence="5">DUF2520 domain-containing protein</fullName>
    </recommendedName>
</protein>
<dbReference type="PANTHER" id="PTHR40459:SF1">
    <property type="entry name" value="CONSERVED HYPOTHETICAL ALANINE AND LEUCINE RICH PROTEIN"/>
    <property type="match status" value="1"/>
</dbReference>
<sequence>MSAPPRTHSAARRRPATVASAQVATASVLTVGVIGAGRVGATLGAALAAAGHRVVAATGESGASRARLALLLPTVSPGPAAEVARAAADLLLIAVPDDALAGVVADLAADGALRPGQVVAHTSGAHGLAVLAPASAAGARPLALHPAMTFAGTPDDLGRLPGISYGVTAPADLRPLAARLVVDLGGVPEWIAETDRPLYHAALAHGANHLVTLVNEAADRLRDAGVGQPEKVLAPLLRAALENALRLGDDALTGPVSRGDAGTVRRHLAQLAATAPESVEPYLVLARRTADRAVAAGRLRQVDAAPLLGVLEDHRSGVAA</sequence>
<evidence type="ECO:0008006" key="5">
    <source>
        <dbReference type="Google" id="ProtNLM"/>
    </source>
</evidence>
<reference evidence="3 4" key="1">
    <citation type="submission" date="2021-01" db="EMBL/GenBank/DDBJ databases">
        <title>Whole genome shotgun sequence of Verrucosispora andamanensis NBRC 109075.</title>
        <authorList>
            <person name="Komaki H."/>
            <person name="Tamura T."/>
        </authorList>
    </citation>
    <scope>NUCLEOTIDE SEQUENCE [LARGE SCALE GENOMIC DNA]</scope>
    <source>
        <strain evidence="3 4">NBRC 109075</strain>
    </source>
</reference>
<evidence type="ECO:0000259" key="2">
    <source>
        <dbReference type="Pfam" id="PF10728"/>
    </source>
</evidence>
<evidence type="ECO:0000313" key="4">
    <source>
        <dbReference type="Proteomes" id="UP000647017"/>
    </source>
</evidence>
<dbReference type="InterPro" id="IPR018931">
    <property type="entry name" value="DUF2520"/>
</dbReference>
<dbReference type="EMBL" id="BOOZ01000003">
    <property type="protein sequence ID" value="GIJ07382.1"/>
    <property type="molecule type" value="Genomic_DNA"/>
</dbReference>
<dbReference type="Pfam" id="PF10727">
    <property type="entry name" value="Rossmann-like"/>
    <property type="match status" value="1"/>
</dbReference>
<organism evidence="3 4">
    <name type="scientific">Micromonospora andamanensis</name>
    <dbReference type="NCBI Taxonomy" id="1287068"/>
    <lineage>
        <taxon>Bacteria</taxon>
        <taxon>Bacillati</taxon>
        <taxon>Actinomycetota</taxon>
        <taxon>Actinomycetes</taxon>
        <taxon>Micromonosporales</taxon>
        <taxon>Micromonosporaceae</taxon>
        <taxon>Micromonospora</taxon>
    </lineage>
</organism>
<comment type="caution">
    <text evidence="3">The sequence shown here is derived from an EMBL/GenBank/DDBJ whole genome shotgun (WGS) entry which is preliminary data.</text>
</comment>
<name>A0ABQ4HP21_9ACTN</name>
<dbReference type="InterPro" id="IPR019665">
    <property type="entry name" value="OxRdtase/DH_put_Rossmann_dom"/>
</dbReference>
<dbReference type="SUPFAM" id="SSF48179">
    <property type="entry name" value="6-phosphogluconate dehydrogenase C-terminal domain-like"/>
    <property type="match status" value="1"/>
</dbReference>
<dbReference type="Pfam" id="PF10728">
    <property type="entry name" value="DUF2520"/>
    <property type="match status" value="1"/>
</dbReference>
<gene>
    <name evidence="3" type="ORF">Van01_05960</name>
</gene>
<feature type="domain" description="DUF2520" evidence="2">
    <location>
        <begin position="165"/>
        <end position="289"/>
    </location>
</feature>
<dbReference type="InterPro" id="IPR037108">
    <property type="entry name" value="TM1727-like_C_sf"/>
</dbReference>
<keyword evidence="4" id="KW-1185">Reference proteome</keyword>
<proteinExistence type="predicted"/>
<dbReference type="InterPro" id="IPR036291">
    <property type="entry name" value="NAD(P)-bd_dom_sf"/>
</dbReference>
<evidence type="ECO:0000259" key="1">
    <source>
        <dbReference type="Pfam" id="PF10727"/>
    </source>
</evidence>
<dbReference type="Proteomes" id="UP000647017">
    <property type="component" value="Unassembled WGS sequence"/>
</dbReference>
<accession>A0ABQ4HP21</accession>